<dbReference type="AlphaFoldDB" id="A0AAD5RNR7"/>
<dbReference type="PANTHER" id="PTHR12684:SF2">
    <property type="entry name" value="TRNA 2'-PHOSPHOTRANSFERASE 1"/>
    <property type="match status" value="1"/>
</dbReference>
<keyword evidence="4" id="KW-0808">Transferase</keyword>
<dbReference type="InterPro" id="IPR042080">
    <property type="entry name" value="RNA_2'-PTrans_N"/>
</dbReference>
<dbReference type="Gene3D" id="1.10.10.970">
    <property type="entry name" value="RNA 2'-phosphotransferase, Tpt1/KptA family, N-terminal domain"/>
    <property type="match status" value="1"/>
</dbReference>
<dbReference type="EC" id="2.7.1.160" evidence="3"/>
<comment type="catalytic activity">
    <reaction evidence="6">
        <text>2'-phospho-[ligated tRNA] + NAD(+) = mature tRNA + ADP-alpha-D-ribose 1'',2''-cyclic phosphate + nicotinamide</text>
        <dbReference type="Rhea" id="RHEA:23324"/>
        <dbReference type="Rhea" id="RHEA-COMP:11106"/>
        <dbReference type="Rhea" id="RHEA-COMP:11107"/>
        <dbReference type="ChEBI" id="CHEBI:17154"/>
        <dbReference type="ChEBI" id="CHEBI:57540"/>
        <dbReference type="ChEBI" id="CHEBI:76596"/>
        <dbReference type="ChEBI" id="CHEBI:82883"/>
        <dbReference type="ChEBI" id="CHEBI:85027"/>
        <dbReference type="EC" id="2.7.1.160"/>
    </reaction>
</comment>
<evidence type="ECO:0000256" key="5">
    <source>
        <dbReference type="ARBA" id="ARBA00023027"/>
    </source>
</evidence>
<dbReference type="Proteomes" id="UP001201980">
    <property type="component" value="Unassembled WGS sequence"/>
</dbReference>
<evidence type="ECO:0000256" key="2">
    <source>
        <dbReference type="ARBA" id="ARBA00009836"/>
    </source>
</evidence>
<organism evidence="8 9">
    <name type="scientific">Zalerion maritima</name>
    <dbReference type="NCBI Taxonomy" id="339359"/>
    <lineage>
        <taxon>Eukaryota</taxon>
        <taxon>Fungi</taxon>
        <taxon>Dikarya</taxon>
        <taxon>Ascomycota</taxon>
        <taxon>Pezizomycotina</taxon>
        <taxon>Sordariomycetes</taxon>
        <taxon>Lulworthiomycetidae</taxon>
        <taxon>Lulworthiales</taxon>
        <taxon>Lulworthiaceae</taxon>
        <taxon>Zalerion</taxon>
    </lineage>
</organism>
<dbReference type="SUPFAM" id="SSF56399">
    <property type="entry name" value="ADP-ribosylation"/>
    <property type="match status" value="1"/>
</dbReference>
<evidence type="ECO:0000256" key="7">
    <source>
        <dbReference type="SAM" id="MobiDB-lite"/>
    </source>
</evidence>
<evidence type="ECO:0000256" key="3">
    <source>
        <dbReference type="ARBA" id="ARBA00012007"/>
    </source>
</evidence>
<feature type="region of interest" description="Disordered" evidence="7">
    <location>
        <begin position="266"/>
        <end position="289"/>
    </location>
</feature>
<sequence length="289" mass="31632">MDKHDSRDIHPAEVAFEKSRGRGGGGRRGGKGSDKGSDTQISKALSRLLRHQAENAGIKLDKEGYARLDHVLNWGPLKPIGPSVSDIRRVVQNCEKKRFSLKPDPSLEPRPDEESDDASHFLIRANQGHSLSLESEHMLAAVDSSSIPPTVLHGTFFYFWAAILESGGLKKQGRQHIHCTTGTPEDDVVGIRKDAELTIEIDVAKSMEDGFKWWTSENGYVLTEGNEEGMLPLQYFKEVRGRLRDVGILVKDGEVVGNLPEGIKMHIPAGKGGRGRGGGGKGRGRGRGR</sequence>
<dbReference type="InterPro" id="IPR002745">
    <property type="entry name" value="Ptrans_KptA/Tpt1"/>
</dbReference>
<dbReference type="PANTHER" id="PTHR12684">
    <property type="entry name" value="PUTATIVE PHOSPHOTRANSFERASE"/>
    <property type="match status" value="1"/>
</dbReference>
<evidence type="ECO:0000313" key="9">
    <source>
        <dbReference type="Proteomes" id="UP001201980"/>
    </source>
</evidence>
<feature type="compositionally biased region" description="Basic and acidic residues" evidence="7">
    <location>
        <begin position="1"/>
        <end position="20"/>
    </location>
</feature>
<name>A0AAD5RNR7_9PEZI</name>
<gene>
    <name evidence="8" type="ORF">MKZ38_003751</name>
</gene>
<keyword evidence="5" id="KW-0520">NAD</keyword>
<comment type="function">
    <text evidence="1">Catalyzes the last step of tRNA splicing, the transfer of the splice junction 2'-phosphate from ligated tRNA to NAD to produce ADP-ribose 1''-2'' cyclic phosphate.</text>
</comment>
<proteinExistence type="inferred from homology"/>
<dbReference type="GO" id="GO:0000215">
    <property type="term" value="F:tRNA 2'-phosphotransferase activity"/>
    <property type="evidence" value="ECO:0007669"/>
    <property type="project" value="UniProtKB-EC"/>
</dbReference>
<evidence type="ECO:0000256" key="6">
    <source>
        <dbReference type="ARBA" id="ARBA00047949"/>
    </source>
</evidence>
<comment type="caution">
    <text evidence="8">The sequence shown here is derived from an EMBL/GenBank/DDBJ whole genome shotgun (WGS) entry which is preliminary data.</text>
</comment>
<feature type="compositionally biased region" description="Gly residues" evidence="7">
    <location>
        <begin position="270"/>
        <end position="281"/>
    </location>
</feature>
<reference evidence="8" key="1">
    <citation type="submission" date="2022-07" db="EMBL/GenBank/DDBJ databases">
        <title>Draft genome sequence of Zalerion maritima ATCC 34329, a (micro)plastics degrading marine fungus.</title>
        <authorList>
            <person name="Paco A."/>
            <person name="Goncalves M.F.M."/>
            <person name="Rocha-Santos T.A.P."/>
            <person name="Alves A."/>
        </authorList>
    </citation>
    <scope>NUCLEOTIDE SEQUENCE</scope>
    <source>
        <strain evidence="8">ATCC 34329</strain>
    </source>
</reference>
<feature type="region of interest" description="Disordered" evidence="7">
    <location>
        <begin position="1"/>
        <end position="43"/>
    </location>
</feature>
<dbReference type="InterPro" id="IPR042081">
    <property type="entry name" value="RNA_2'-PTrans_C"/>
</dbReference>
<dbReference type="Pfam" id="PF01885">
    <property type="entry name" value="PTS_2-RNA"/>
    <property type="match status" value="1"/>
</dbReference>
<dbReference type="Gene3D" id="3.20.170.30">
    <property type="match status" value="1"/>
</dbReference>
<keyword evidence="9" id="KW-1185">Reference proteome</keyword>
<dbReference type="GO" id="GO:0006388">
    <property type="term" value="P:tRNA splicing, via endonucleolytic cleavage and ligation"/>
    <property type="evidence" value="ECO:0007669"/>
    <property type="project" value="TreeGrafter"/>
</dbReference>
<dbReference type="EMBL" id="JAKWBI020000220">
    <property type="protein sequence ID" value="KAJ2898700.1"/>
    <property type="molecule type" value="Genomic_DNA"/>
</dbReference>
<protein>
    <recommendedName>
        <fullName evidence="3">2'-phosphotransferase</fullName>
        <ecNumber evidence="3">2.7.1.160</ecNumber>
    </recommendedName>
</protein>
<comment type="similarity">
    <text evidence="2">Belongs to the KptA/TPT1 family.</text>
</comment>
<evidence type="ECO:0000256" key="1">
    <source>
        <dbReference type="ARBA" id="ARBA00003343"/>
    </source>
</evidence>
<accession>A0AAD5RNR7</accession>
<evidence type="ECO:0000256" key="4">
    <source>
        <dbReference type="ARBA" id="ARBA00022679"/>
    </source>
</evidence>
<evidence type="ECO:0000313" key="8">
    <source>
        <dbReference type="EMBL" id="KAJ2898700.1"/>
    </source>
</evidence>